<dbReference type="STRING" id="435880.SAMN04487988_102408"/>
<evidence type="ECO:0000313" key="2">
    <source>
        <dbReference type="EMBL" id="SFG30901.1"/>
    </source>
</evidence>
<name>A0A1I2QYU7_9BACT</name>
<proteinExistence type="predicted"/>
<keyword evidence="1" id="KW-0472">Membrane</keyword>
<accession>A0A1I2QYU7</accession>
<organism evidence="2 3">
    <name type="scientific">Algoriphagus hitonicola</name>
    <dbReference type="NCBI Taxonomy" id="435880"/>
    <lineage>
        <taxon>Bacteria</taxon>
        <taxon>Pseudomonadati</taxon>
        <taxon>Bacteroidota</taxon>
        <taxon>Cytophagia</taxon>
        <taxon>Cytophagales</taxon>
        <taxon>Cyclobacteriaceae</taxon>
        <taxon>Algoriphagus</taxon>
    </lineage>
</organism>
<keyword evidence="3" id="KW-1185">Reference proteome</keyword>
<dbReference type="EMBL" id="FOPC01000002">
    <property type="protein sequence ID" value="SFG30901.1"/>
    <property type="molecule type" value="Genomic_DNA"/>
</dbReference>
<reference evidence="3" key="1">
    <citation type="submission" date="2016-10" db="EMBL/GenBank/DDBJ databases">
        <authorList>
            <person name="Varghese N."/>
            <person name="Submissions S."/>
        </authorList>
    </citation>
    <scope>NUCLEOTIDE SEQUENCE [LARGE SCALE GENOMIC DNA]</scope>
    <source>
        <strain evidence="3">DSM 19315</strain>
    </source>
</reference>
<dbReference type="Proteomes" id="UP000199642">
    <property type="component" value="Unassembled WGS sequence"/>
</dbReference>
<keyword evidence="1" id="KW-1133">Transmembrane helix</keyword>
<evidence type="ECO:0000256" key="1">
    <source>
        <dbReference type="SAM" id="Phobius"/>
    </source>
</evidence>
<feature type="transmembrane region" description="Helical" evidence="1">
    <location>
        <begin position="20"/>
        <end position="39"/>
    </location>
</feature>
<protein>
    <submittedName>
        <fullName evidence="2">Uncharacterized protein</fullName>
    </submittedName>
</protein>
<dbReference type="RefSeq" id="WP_092789344.1">
    <property type="nucleotide sequence ID" value="NZ_FOPC01000002.1"/>
</dbReference>
<keyword evidence="1" id="KW-0812">Transmembrane</keyword>
<dbReference type="AlphaFoldDB" id="A0A1I2QYU7"/>
<evidence type="ECO:0000313" key="3">
    <source>
        <dbReference type="Proteomes" id="UP000199642"/>
    </source>
</evidence>
<sequence length="236" mass="27339">MVSDTDFWTAVIGGSANLVMAGAMFIQTVIIICTAGLAYRKYSDYINNKKRAHAIAIKKDTQKLLYIQDNIFNKSEPIDFQDYQADLKGKMSGDHHLMYVKSVLRHNLYMKYKKEIEKLQMRVERELEFLGDKKLKSLNEKREAIFMDITRKYLVVEGKFTTLYTKQDLDPEILKNEENVGYAVYQSIPELIGNKDDQPVLEINLIGGVSVKNRTQKPRGLKLLDKQFYDSLAKFY</sequence>
<gene>
    <name evidence="2" type="ORF">SAMN04487988_102408</name>
</gene>